<dbReference type="RefSeq" id="WP_141628481.1">
    <property type="nucleotide sequence ID" value="NZ_VHIR01000001.1"/>
</dbReference>
<dbReference type="InterPro" id="IPR036259">
    <property type="entry name" value="MFS_trans_sf"/>
</dbReference>
<evidence type="ECO:0000256" key="1">
    <source>
        <dbReference type="ARBA" id="ARBA00004651"/>
    </source>
</evidence>
<feature type="transmembrane region" description="Helical" evidence="5">
    <location>
        <begin position="29"/>
        <end position="50"/>
    </location>
</feature>
<sequence length="402" mass="41941">MAAIAAAFGAWSLLLPLLPLAVLDNGGSAGLAGATTGIFMAATVLTQIVTPRLLRSFGYRPVMAGAAFMLGVPALGHLLGMEPWLVLLFCALRGVGFGALTVAESALIAELVPLRYLGKATGMMGVFIGLSQMLFLPAGLAIESAWGFSTAYILAAAMGLFAAIMCIRLPRVRPESKADRAAAREHTDGPPRVAMWKLVLVPALSVTTLSMSYGLVSSFLPASVREIDPVTGAVLGGIMLSLVGGAAMVFRYAAGEFADRTGRPGVLTIPAQILGFAGMGLMAATVAFGWSVWWLVLAAVAFGGAFGVIQNEALLSMFNRLPRENVSEASAVWNIFYDSGTGLGSVVLAALVPLWGYAGAYGAGAFIIIGGVAITGLDRYLGAHRVTEYGNIKTRLKRLRKV</sequence>
<keyword evidence="2 5" id="KW-0812">Transmembrane</keyword>
<feature type="transmembrane region" description="Helical" evidence="5">
    <location>
        <begin position="331"/>
        <end position="352"/>
    </location>
</feature>
<feature type="transmembrane region" description="Helical" evidence="5">
    <location>
        <begin position="292"/>
        <end position="310"/>
    </location>
</feature>
<feature type="transmembrane region" description="Helical" evidence="5">
    <location>
        <begin position="266"/>
        <end position="286"/>
    </location>
</feature>
<organism evidence="7 8">
    <name type="scientific">Corynebacterium phoceense</name>
    <dbReference type="NCBI Taxonomy" id="1686286"/>
    <lineage>
        <taxon>Bacteria</taxon>
        <taxon>Bacillati</taxon>
        <taxon>Actinomycetota</taxon>
        <taxon>Actinomycetes</taxon>
        <taxon>Mycobacteriales</taxon>
        <taxon>Corynebacteriaceae</taxon>
        <taxon>Corynebacterium</taxon>
    </lineage>
</organism>
<accession>A0A540RBG3</accession>
<evidence type="ECO:0000256" key="5">
    <source>
        <dbReference type="SAM" id="Phobius"/>
    </source>
</evidence>
<gene>
    <name evidence="7" type="ORF">EJK80_00685</name>
</gene>
<evidence type="ECO:0000256" key="2">
    <source>
        <dbReference type="ARBA" id="ARBA00022692"/>
    </source>
</evidence>
<dbReference type="PROSITE" id="PS50850">
    <property type="entry name" value="MFS"/>
    <property type="match status" value="1"/>
</dbReference>
<dbReference type="AlphaFoldDB" id="A0A540RBG3"/>
<feature type="transmembrane region" description="Helical" evidence="5">
    <location>
        <begin position="358"/>
        <end position="377"/>
    </location>
</feature>
<dbReference type="Pfam" id="PF07690">
    <property type="entry name" value="MFS_1"/>
    <property type="match status" value="1"/>
</dbReference>
<feature type="transmembrane region" description="Helical" evidence="5">
    <location>
        <begin position="146"/>
        <end position="167"/>
    </location>
</feature>
<comment type="subcellular location">
    <subcellularLocation>
        <location evidence="1">Cell membrane</location>
        <topology evidence="1">Multi-pass membrane protein</topology>
    </subcellularLocation>
</comment>
<name>A0A540RBG3_9CORY</name>
<feature type="transmembrane region" description="Helical" evidence="5">
    <location>
        <begin position="85"/>
        <end position="108"/>
    </location>
</feature>
<evidence type="ECO:0000259" key="6">
    <source>
        <dbReference type="PROSITE" id="PS50850"/>
    </source>
</evidence>
<dbReference type="GO" id="GO:0005886">
    <property type="term" value="C:plasma membrane"/>
    <property type="evidence" value="ECO:0007669"/>
    <property type="project" value="UniProtKB-SubCell"/>
</dbReference>
<dbReference type="InterPro" id="IPR052714">
    <property type="entry name" value="MFS_Exporter"/>
</dbReference>
<feature type="domain" description="Major facilitator superfamily (MFS) profile" evidence="6">
    <location>
        <begin position="1"/>
        <end position="388"/>
    </location>
</feature>
<reference evidence="7 8" key="1">
    <citation type="submission" date="2019-06" db="EMBL/GenBank/DDBJ databases">
        <title>Draft genome of C. phoceense Strain 272.</title>
        <authorList>
            <person name="Pacheco L.G.C."/>
            <person name="Barberis C.M."/>
            <person name="Almuzara M.N."/>
            <person name="Traglia G.M."/>
            <person name="Santos C.S."/>
            <person name="Rocha D.J.P.G."/>
            <person name="Aguiar E.R.G.R."/>
            <person name="Vay C.A."/>
        </authorList>
    </citation>
    <scope>NUCLEOTIDE SEQUENCE [LARGE SCALE GENOMIC DNA]</scope>
    <source>
        <strain evidence="7 8">272</strain>
    </source>
</reference>
<dbReference type="PANTHER" id="PTHR23531:SF1">
    <property type="entry name" value="QUINOLENE RESISTANCE PROTEIN NORA"/>
    <property type="match status" value="1"/>
</dbReference>
<protein>
    <submittedName>
        <fullName evidence="7">MFS transporter</fullName>
    </submittedName>
</protein>
<comment type="caution">
    <text evidence="7">The sequence shown here is derived from an EMBL/GenBank/DDBJ whole genome shotgun (WGS) entry which is preliminary data.</text>
</comment>
<feature type="transmembrane region" description="Helical" evidence="5">
    <location>
        <begin position="232"/>
        <end position="254"/>
    </location>
</feature>
<evidence type="ECO:0000313" key="8">
    <source>
        <dbReference type="Proteomes" id="UP000318080"/>
    </source>
</evidence>
<dbReference type="Proteomes" id="UP000318080">
    <property type="component" value="Unassembled WGS sequence"/>
</dbReference>
<keyword evidence="3 5" id="KW-1133">Transmembrane helix</keyword>
<feature type="transmembrane region" description="Helical" evidence="5">
    <location>
        <begin position="120"/>
        <end position="140"/>
    </location>
</feature>
<evidence type="ECO:0000256" key="4">
    <source>
        <dbReference type="ARBA" id="ARBA00023136"/>
    </source>
</evidence>
<dbReference type="STRING" id="1686286.GCA_900092335_02224"/>
<keyword evidence="4 5" id="KW-0472">Membrane</keyword>
<dbReference type="SUPFAM" id="SSF103473">
    <property type="entry name" value="MFS general substrate transporter"/>
    <property type="match status" value="1"/>
</dbReference>
<feature type="transmembrane region" description="Helical" evidence="5">
    <location>
        <begin position="198"/>
        <end position="220"/>
    </location>
</feature>
<dbReference type="EMBL" id="VHIR01000001">
    <property type="protein sequence ID" value="TQE44754.1"/>
    <property type="molecule type" value="Genomic_DNA"/>
</dbReference>
<evidence type="ECO:0000256" key="3">
    <source>
        <dbReference type="ARBA" id="ARBA00022989"/>
    </source>
</evidence>
<feature type="transmembrane region" description="Helical" evidence="5">
    <location>
        <begin position="62"/>
        <end position="79"/>
    </location>
</feature>
<proteinExistence type="predicted"/>
<dbReference type="InterPro" id="IPR020846">
    <property type="entry name" value="MFS_dom"/>
</dbReference>
<keyword evidence="8" id="KW-1185">Reference proteome</keyword>
<evidence type="ECO:0000313" key="7">
    <source>
        <dbReference type="EMBL" id="TQE44754.1"/>
    </source>
</evidence>
<dbReference type="PANTHER" id="PTHR23531">
    <property type="entry name" value="QUINOLENE RESISTANCE PROTEIN NORA"/>
    <property type="match status" value="1"/>
</dbReference>
<dbReference type="InterPro" id="IPR011701">
    <property type="entry name" value="MFS"/>
</dbReference>
<dbReference type="Gene3D" id="1.20.1250.20">
    <property type="entry name" value="MFS general substrate transporter like domains"/>
    <property type="match status" value="1"/>
</dbReference>
<dbReference type="GO" id="GO:0022857">
    <property type="term" value="F:transmembrane transporter activity"/>
    <property type="evidence" value="ECO:0007669"/>
    <property type="project" value="InterPro"/>
</dbReference>